<evidence type="ECO:0000259" key="3">
    <source>
        <dbReference type="Pfam" id="PF00849"/>
    </source>
</evidence>
<dbReference type="GO" id="GO:0001522">
    <property type="term" value="P:pseudouridine synthesis"/>
    <property type="evidence" value="ECO:0007669"/>
    <property type="project" value="InterPro"/>
</dbReference>
<evidence type="ECO:0000256" key="1">
    <source>
        <dbReference type="ARBA" id="ARBA00008348"/>
    </source>
</evidence>
<dbReference type="Gene3D" id="3.30.70.1560">
    <property type="entry name" value="Alpha-L RNA-binding motif"/>
    <property type="match status" value="1"/>
</dbReference>
<organism evidence="4">
    <name type="scientific">marine sediment metagenome</name>
    <dbReference type="NCBI Taxonomy" id="412755"/>
    <lineage>
        <taxon>unclassified sequences</taxon>
        <taxon>metagenomes</taxon>
        <taxon>ecological metagenomes</taxon>
    </lineage>
</organism>
<sequence>MVEGRVRVNGVVVSELGSRLDPHRDLVEVDGRVVRLPPTRWVMLHKPPGTLTSRKDSEGRRTVYDLLPDELGGLFYVGRLDRDTTGLLLLTNDGEVAHRLLHPSSEVEREYLAVVSGRVGAQVKARLLGGVELDDGLARAARLKVLEGDDRGTRLSVVLREGRKREVRRLFDAV</sequence>
<dbReference type="PROSITE" id="PS01149">
    <property type="entry name" value="PSI_RSU"/>
    <property type="match status" value="1"/>
</dbReference>
<dbReference type="SUPFAM" id="SSF55120">
    <property type="entry name" value="Pseudouridine synthase"/>
    <property type="match status" value="1"/>
</dbReference>
<keyword evidence="2" id="KW-0413">Isomerase</keyword>
<dbReference type="InterPro" id="IPR036986">
    <property type="entry name" value="S4_RNA-bd_sf"/>
</dbReference>
<dbReference type="InterPro" id="IPR020103">
    <property type="entry name" value="PsdUridine_synth_cat_dom_sf"/>
</dbReference>
<feature type="non-terminal residue" evidence="4">
    <location>
        <position position="174"/>
    </location>
</feature>
<evidence type="ECO:0000256" key="2">
    <source>
        <dbReference type="ARBA" id="ARBA00023235"/>
    </source>
</evidence>
<dbReference type="EMBL" id="BARS01053023">
    <property type="protein sequence ID" value="GAG47990.1"/>
    <property type="molecule type" value="Genomic_DNA"/>
</dbReference>
<dbReference type="NCBIfam" id="TIGR00093">
    <property type="entry name" value="pseudouridine synthase"/>
    <property type="match status" value="1"/>
</dbReference>
<dbReference type="PANTHER" id="PTHR47683:SF2">
    <property type="entry name" value="RNA-BINDING S4 DOMAIN-CONTAINING PROTEIN"/>
    <property type="match status" value="1"/>
</dbReference>
<protein>
    <recommendedName>
        <fullName evidence="3">Pseudouridine synthase RsuA/RluA-like domain-containing protein</fullName>
    </recommendedName>
</protein>
<comment type="caution">
    <text evidence="4">The sequence shown here is derived from an EMBL/GenBank/DDBJ whole genome shotgun (WGS) entry which is preliminary data.</text>
</comment>
<dbReference type="GO" id="GO:0009982">
    <property type="term" value="F:pseudouridine synthase activity"/>
    <property type="evidence" value="ECO:0007669"/>
    <property type="project" value="InterPro"/>
</dbReference>
<proteinExistence type="inferred from homology"/>
<dbReference type="GO" id="GO:0003723">
    <property type="term" value="F:RNA binding"/>
    <property type="evidence" value="ECO:0007669"/>
    <property type="project" value="InterPro"/>
</dbReference>
<gene>
    <name evidence="4" type="ORF">S01H1_78747</name>
</gene>
<dbReference type="InterPro" id="IPR018496">
    <property type="entry name" value="PsdUridine_synth_RsuA/RluB_CS"/>
</dbReference>
<dbReference type="Gene3D" id="3.30.70.580">
    <property type="entry name" value="Pseudouridine synthase I, catalytic domain, N-terminal subdomain"/>
    <property type="match status" value="1"/>
</dbReference>
<dbReference type="CDD" id="cd02870">
    <property type="entry name" value="PseudoU_synth_RsuA_like"/>
    <property type="match status" value="1"/>
</dbReference>
<dbReference type="InterPro" id="IPR042092">
    <property type="entry name" value="PsdUridine_s_RsuA/RluB/E/F_cat"/>
</dbReference>
<dbReference type="AlphaFoldDB" id="X0XXE5"/>
<evidence type="ECO:0000313" key="4">
    <source>
        <dbReference type="EMBL" id="GAG47990.1"/>
    </source>
</evidence>
<dbReference type="InterPro" id="IPR000748">
    <property type="entry name" value="PsdUridine_synth_RsuA/RluB/E/F"/>
</dbReference>
<comment type="similarity">
    <text evidence="1">Belongs to the pseudouridine synthase RsuA family.</text>
</comment>
<dbReference type="InterPro" id="IPR020094">
    <property type="entry name" value="TruA/RsuA/RluB/E/F_N"/>
</dbReference>
<dbReference type="Pfam" id="PF00849">
    <property type="entry name" value="PseudoU_synth_2"/>
    <property type="match status" value="1"/>
</dbReference>
<feature type="domain" description="Pseudouridine synthase RsuA/RluA-like" evidence="3">
    <location>
        <begin position="41"/>
        <end position="172"/>
    </location>
</feature>
<dbReference type="PROSITE" id="PS50889">
    <property type="entry name" value="S4"/>
    <property type="match status" value="1"/>
</dbReference>
<dbReference type="Gene3D" id="3.10.290.10">
    <property type="entry name" value="RNA-binding S4 domain"/>
    <property type="match status" value="1"/>
</dbReference>
<name>X0XXE5_9ZZZZ</name>
<dbReference type="GO" id="GO:0006364">
    <property type="term" value="P:rRNA processing"/>
    <property type="evidence" value="ECO:0007669"/>
    <property type="project" value="UniProtKB-ARBA"/>
</dbReference>
<dbReference type="PANTHER" id="PTHR47683">
    <property type="entry name" value="PSEUDOURIDINE SYNTHASE FAMILY PROTEIN-RELATED"/>
    <property type="match status" value="1"/>
</dbReference>
<accession>X0XXE5</accession>
<dbReference type="InterPro" id="IPR050343">
    <property type="entry name" value="RsuA_PseudoU_synthase"/>
</dbReference>
<dbReference type="InterPro" id="IPR006145">
    <property type="entry name" value="PsdUridine_synth_RsuA/RluA"/>
</dbReference>
<reference evidence="4" key="1">
    <citation type="journal article" date="2014" name="Front. Microbiol.">
        <title>High frequency of phylogenetically diverse reductive dehalogenase-homologous genes in deep subseafloor sedimentary metagenomes.</title>
        <authorList>
            <person name="Kawai M."/>
            <person name="Futagami T."/>
            <person name="Toyoda A."/>
            <person name="Takaki Y."/>
            <person name="Nishi S."/>
            <person name="Hori S."/>
            <person name="Arai W."/>
            <person name="Tsubouchi T."/>
            <person name="Morono Y."/>
            <person name="Uchiyama I."/>
            <person name="Ito T."/>
            <person name="Fujiyama A."/>
            <person name="Inagaki F."/>
            <person name="Takami H."/>
        </authorList>
    </citation>
    <scope>NUCLEOTIDE SEQUENCE</scope>
    <source>
        <strain evidence="4">Expedition CK06-06</strain>
    </source>
</reference>